<protein>
    <recommendedName>
        <fullName evidence="2">Reverse transcriptase domain-containing protein</fullName>
    </recommendedName>
</protein>
<reference evidence="3 4" key="1">
    <citation type="submission" date="2023-02" db="EMBL/GenBank/DDBJ databases">
        <title>LHISI_Scaffold_Assembly.</title>
        <authorList>
            <person name="Stuart O.P."/>
            <person name="Cleave R."/>
            <person name="Magrath M.J.L."/>
            <person name="Mikheyev A.S."/>
        </authorList>
    </citation>
    <scope>NUCLEOTIDE SEQUENCE [LARGE SCALE GENOMIC DNA]</scope>
    <source>
        <strain evidence="3">Daus_M_001</strain>
        <tissue evidence="3">Leg muscle</tissue>
    </source>
</reference>
<sequence length="531" mass="58337">MSLEETQWLEASQHIADTAPSAHRLLYWQQRINANVGFCYDLCVVRSVVMFAGCIDTDTNNSLVVAYSGGVLLLLILALMSIGGCKGEVSEQHPWLLTEVICDDTALFTAGPQAVAHLCNASSQPISGVRGHQGGAFHHLPSSRTPRELIDGLHPLHPTPYAHHPLTNFHCSNCAPGPPSISHSHQAKAAGTLYRTRQILTGRNEFKKTDNRNFPLAHTLASPRRNTQDASGPPATALTLRQVPDSTLEVLADMFNSSLKVAHFPSPCKLANVIIFPKPGKDKTQPQNYRPISLLSVLSKILENVILNRLKTHSLHNTPTVRFTEYITGTLNWSHSSAAVFLDVEKAFHLLYSYLDRRKFPVTVEGATSEHKVIRAGVPQGNIQGPVLFNLYTHDIPRPAAWTAQIDVCADDTRSSDLSMVVRYAQDHLNTLEHGRKMEEACNGQIWICADRVAGAAAHLSAAKARSVSPAEHSCVVCTMLVNARHMLAMLSVRNLDRRFLETSAEPGGNCATAEPDSKCTDTRYYVRSEE</sequence>
<keyword evidence="1" id="KW-0812">Transmembrane</keyword>
<evidence type="ECO:0000259" key="2">
    <source>
        <dbReference type="PROSITE" id="PS50878"/>
    </source>
</evidence>
<name>A0ABQ9GY25_9NEOP</name>
<dbReference type="EMBL" id="JARBHB010000008">
    <property type="protein sequence ID" value="KAJ8876939.1"/>
    <property type="molecule type" value="Genomic_DNA"/>
</dbReference>
<feature type="non-terminal residue" evidence="3">
    <location>
        <position position="531"/>
    </location>
</feature>
<feature type="transmembrane region" description="Helical" evidence="1">
    <location>
        <begin position="64"/>
        <end position="84"/>
    </location>
</feature>
<dbReference type="Proteomes" id="UP001159363">
    <property type="component" value="Chromosome 7"/>
</dbReference>
<evidence type="ECO:0000256" key="1">
    <source>
        <dbReference type="SAM" id="Phobius"/>
    </source>
</evidence>
<proteinExistence type="predicted"/>
<keyword evidence="4" id="KW-1185">Reference proteome</keyword>
<comment type="caution">
    <text evidence="3">The sequence shown here is derived from an EMBL/GenBank/DDBJ whole genome shotgun (WGS) entry which is preliminary data.</text>
</comment>
<organism evidence="3 4">
    <name type="scientific">Dryococelus australis</name>
    <dbReference type="NCBI Taxonomy" id="614101"/>
    <lineage>
        <taxon>Eukaryota</taxon>
        <taxon>Metazoa</taxon>
        <taxon>Ecdysozoa</taxon>
        <taxon>Arthropoda</taxon>
        <taxon>Hexapoda</taxon>
        <taxon>Insecta</taxon>
        <taxon>Pterygota</taxon>
        <taxon>Neoptera</taxon>
        <taxon>Polyneoptera</taxon>
        <taxon>Phasmatodea</taxon>
        <taxon>Verophasmatodea</taxon>
        <taxon>Anareolatae</taxon>
        <taxon>Phasmatidae</taxon>
        <taxon>Eurycanthinae</taxon>
        <taxon>Dryococelus</taxon>
    </lineage>
</organism>
<keyword evidence="1" id="KW-1133">Transmembrane helix</keyword>
<dbReference type="InterPro" id="IPR000477">
    <property type="entry name" value="RT_dom"/>
</dbReference>
<dbReference type="PROSITE" id="PS50878">
    <property type="entry name" value="RT_POL"/>
    <property type="match status" value="1"/>
</dbReference>
<dbReference type="Pfam" id="PF00078">
    <property type="entry name" value="RVT_1"/>
    <property type="match status" value="1"/>
</dbReference>
<accession>A0ABQ9GY25</accession>
<keyword evidence="1" id="KW-0472">Membrane</keyword>
<evidence type="ECO:0000313" key="4">
    <source>
        <dbReference type="Proteomes" id="UP001159363"/>
    </source>
</evidence>
<feature type="domain" description="Reverse transcriptase" evidence="2">
    <location>
        <begin position="257"/>
        <end position="482"/>
    </location>
</feature>
<dbReference type="PANTHER" id="PTHR19446">
    <property type="entry name" value="REVERSE TRANSCRIPTASES"/>
    <property type="match status" value="1"/>
</dbReference>
<gene>
    <name evidence="3" type="ORF">PR048_021389</name>
</gene>
<evidence type="ECO:0000313" key="3">
    <source>
        <dbReference type="EMBL" id="KAJ8876939.1"/>
    </source>
</evidence>